<proteinExistence type="predicted"/>
<sequence length="41" mass="4796">MFYCRTMRWSAIGAVHTKYSSIHANFWNFEKDQVVNSLSGL</sequence>
<dbReference type="EMBL" id="CM047746">
    <property type="protein sequence ID" value="KAJ0020149.1"/>
    <property type="molecule type" value="Genomic_DNA"/>
</dbReference>
<protein>
    <submittedName>
        <fullName evidence="1">Uncharacterized protein</fullName>
    </submittedName>
</protein>
<evidence type="ECO:0000313" key="2">
    <source>
        <dbReference type="Proteomes" id="UP001163603"/>
    </source>
</evidence>
<keyword evidence="2" id="KW-1185">Reference proteome</keyword>
<dbReference type="Proteomes" id="UP001163603">
    <property type="component" value="Chromosome 11"/>
</dbReference>
<name>A0ACC0XPH1_9ROSI</name>
<evidence type="ECO:0000313" key="1">
    <source>
        <dbReference type="EMBL" id="KAJ0020149.1"/>
    </source>
</evidence>
<organism evidence="1 2">
    <name type="scientific">Pistacia integerrima</name>
    <dbReference type="NCBI Taxonomy" id="434235"/>
    <lineage>
        <taxon>Eukaryota</taxon>
        <taxon>Viridiplantae</taxon>
        <taxon>Streptophyta</taxon>
        <taxon>Embryophyta</taxon>
        <taxon>Tracheophyta</taxon>
        <taxon>Spermatophyta</taxon>
        <taxon>Magnoliopsida</taxon>
        <taxon>eudicotyledons</taxon>
        <taxon>Gunneridae</taxon>
        <taxon>Pentapetalae</taxon>
        <taxon>rosids</taxon>
        <taxon>malvids</taxon>
        <taxon>Sapindales</taxon>
        <taxon>Anacardiaceae</taxon>
        <taxon>Pistacia</taxon>
    </lineage>
</organism>
<gene>
    <name evidence="1" type="ORF">Pint_32611</name>
</gene>
<accession>A0ACC0XPH1</accession>
<reference evidence="2" key="1">
    <citation type="journal article" date="2023" name="G3 (Bethesda)">
        <title>Genome assembly and association tests identify interacting loci associated with vigor, precocity, and sex in interspecific pistachio rootstocks.</title>
        <authorList>
            <person name="Palmer W."/>
            <person name="Jacygrad E."/>
            <person name="Sagayaradj S."/>
            <person name="Cavanaugh K."/>
            <person name="Han R."/>
            <person name="Bertier L."/>
            <person name="Beede B."/>
            <person name="Kafkas S."/>
            <person name="Golino D."/>
            <person name="Preece J."/>
            <person name="Michelmore R."/>
        </authorList>
    </citation>
    <scope>NUCLEOTIDE SEQUENCE [LARGE SCALE GENOMIC DNA]</scope>
</reference>
<comment type="caution">
    <text evidence="1">The sequence shown here is derived from an EMBL/GenBank/DDBJ whole genome shotgun (WGS) entry which is preliminary data.</text>
</comment>